<sequence length="210" mass="24387">MELVQRAWHTIKSSFTLQRLIRRKPPKKSALQIVSTSESTTDLMPAGAQEPQARAENADDVQERPTIQKAIQEYAERFLEACEGNILGNVSSTIIRFVKTPGLPPYYHFKCYIILAAAREEETAEANVAVGKHYIAKAREAHVRGKELYVHDPRDKLTLEALRKCIDEEWAALRAYEKNEVYRPEDQEDNWPLNLRFEEEQWWINPEQHI</sequence>
<feature type="compositionally biased region" description="Polar residues" evidence="1">
    <location>
        <begin position="32"/>
        <end position="42"/>
    </location>
</feature>
<evidence type="ECO:0000313" key="3">
    <source>
        <dbReference type="Proteomes" id="UP001296104"/>
    </source>
</evidence>
<proteinExistence type="predicted"/>
<comment type="caution">
    <text evidence="2">The sequence shown here is derived from an EMBL/GenBank/DDBJ whole genome shotgun (WGS) entry which is preliminary data.</text>
</comment>
<gene>
    <name evidence="2" type="ORF">LECACI_7A006097</name>
</gene>
<dbReference type="EMBL" id="CAVMBE010000042">
    <property type="protein sequence ID" value="CAK4030939.1"/>
    <property type="molecule type" value="Genomic_DNA"/>
</dbReference>
<accession>A0AAI9ECC7</accession>
<organism evidence="2 3">
    <name type="scientific">Lecanosticta acicola</name>
    <dbReference type="NCBI Taxonomy" id="111012"/>
    <lineage>
        <taxon>Eukaryota</taxon>
        <taxon>Fungi</taxon>
        <taxon>Dikarya</taxon>
        <taxon>Ascomycota</taxon>
        <taxon>Pezizomycotina</taxon>
        <taxon>Dothideomycetes</taxon>
        <taxon>Dothideomycetidae</taxon>
        <taxon>Mycosphaerellales</taxon>
        <taxon>Mycosphaerellaceae</taxon>
        <taxon>Lecanosticta</taxon>
    </lineage>
</organism>
<dbReference type="AlphaFoldDB" id="A0AAI9ECC7"/>
<dbReference type="Proteomes" id="UP001296104">
    <property type="component" value="Unassembled WGS sequence"/>
</dbReference>
<reference evidence="2" key="1">
    <citation type="submission" date="2023-11" db="EMBL/GenBank/DDBJ databases">
        <authorList>
            <person name="Alioto T."/>
            <person name="Alioto T."/>
            <person name="Gomez Garrido J."/>
        </authorList>
    </citation>
    <scope>NUCLEOTIDE SEQUENCE</scope>
</reference>
<evidence type="ECO:0000313" key="2">
    <source>
        <dbReference type="EMBL" id="CAK4030939.1"/>
    </source>
</evidence>
<keyword evidence="3" id="KW-1185">Reference proteome</keyword>
<evidence type="ECO:0000256" key="1">
    <source>
        <dbReference type="SAM" id="MobiDB-lite"/>
    </source>
</evidence>
<protein>
    <submittedName>
        <fullName evidence="2">Uncharacterized protein</fullName>
    </submittedName>
</protein>
<name>A0AAI9ECC7_9PEZI</name>
<feature type="region of interest" description="Disordered" evidence="1">
    <location>
        <begin position="31"/>
        <end position="62"/>
    </location>
</feature>